<gene>
    <name evidence="5" type="ORF">PPYR_07594</name>
</gene>
<dbReference type="Pfam" id="PF02221">
    <property type="entry name" value="E1_DerP2_DerF2"/>
    <property type="match status" value="1"/>
</dbReference>
<dbReference type="SUPFAM" id="SSF63707">
    <property type="entry name" value="Ganglioside M2 (gm2) activator"/>
    <property type="match status" value="1"/>
</dbReference>
<evidence type="ECO:0000259" key="3">
    <source>
        <dbReference type="Pfam" id="PF02221"/>
    </source>
</evidence>
<reference evidence="5 6" key="2">
    <citation type="journal article" date="2018" name="Elife">
        <title>Firefly genomes illuminate parallel origins of bioluminescence in beetles.</title>
        <authorList>
            <person name="Fallon T.R."/>
            <person name="Lower S.E."/>
            <person name="Chang C.H."/>
            <person name="Bessho-Uehara M."/>
            <person name="Martin G.J."/>
            <person name="Bewick A.J."/>
            <person name="Behringer M."/>
            <person name="Debat H.J."/>
            <person name="Wong I."/>
            <person name="Day J.C."/>
            <person name="Suvorov A."/>
            <person name="Silva C.J."/>
            <person name="Stanger-Hall K.F."/>
            <person name="Hall D.W."/>
            <person name="Schmitz R.J."/>
            <person name="Nelson D.R."/>
            <person name="Lewis S.M."/>
            <person name="Shigenobu S."/>
            <person name="Bybee S.M."/>
            <person name="Larracuente A.M."/>
            <person name="Oba Y."/>
            <person name="Weng J.K."/>
        </authorList>
    </citation>
    <scope>NUCLEOTIDE SEQUENCE [LARGE SCALE GENOMIC DNA]</scope>
    <source>
        <strain evidence="5">1611_PpyrPB1</strain>
        <tissue evidence="5">Whole body</tissue>
    </source>
</reference>
<dbReference type="InterPro" id="IPR028996">
    <property type="entry name" value="GM2-AP"/>
</dbReference>
<name>A0A1Y1L8C3_PHOPY</name>
<dbReference type="EMBL" id="GEZM01063618">
    <property type="protein sequence ID" value="JAV69048.1"/>
    <property type="molecule type" value="Transcribed_RNA"/>
</dbReference>
<feature type="signal peptide" evidence="2">
    <location>
        <begin position="1"/>
        <end position="20"/>
    </location>
</feature>
<dbReference type="InterPro" id="IPR003172">
    <property type="entry name" value="ML_dom"/>
</dbReference>
<evidence type="ECO:0000313" key="5">
    <source>
        <dbReference type="EMBL" id="KAB0799714.1"/>
    </source>
</evidence>
<dbReference type="PANTHER" id="PTHR17357">
    <property type="entry name" value="GM2 GANGLIOSIDE ACTIVATOR PROTEIN"/>
    <property type="match status" value="1"/>
</dbReference>
<proteinExistence type="predicted"/>
<dbReference type="EMBL" id="VVIM01000005">
    <property type="protein sequence ID" value="KAB0799714.1"/>
    <property type="molecule type" value="Genomic_DNA"/>
</dbReference>
<dbReference type="InterPro" id="IPR036846">
    <property type="entry name" value="GM2-AP_sf"/>
</dbReference>
<dbReference type="Proteomes" id="UP000327044">
    <property type="component" value="Unassembled WGS sequence"/>
</dbReference>
<organism evidence="4">
    <name type="scientific">Photinus pyralis</name>
    <name type="common">Common eastern firefly</name>
    <name type="synonym">Lampyris pyralis</name>
    <dbReference type="NCBI Taxonomy" id="7054"/>
    <lineage>
        <taxon>Eukaryota</taxon>
        <taxon>Metazoa</taxon>
        <taxon>Ecdysozoa</taxon>
        <taxon>Arthropoda</taxon>
        <taxon>Hexapoda</taxon>
        <taxon>Insecta</taxon>
        <taxon>Pterygota</taxon>
        <taxon>Neoptera</taxon>
        <taxon>Endopterygota</taxon>
        <taxon>Coleoptera</taxon>
        <taxon>Polyphaga</taxon>
        <taxon>Elateriformia</taxon>
        <taxon>Elateroidea</taxon>
        <taxon>Lampyridae</taxon>
        <taxon>Lampyrinae</taxon>
        <taxon>Photinus</taxon>
    </lineage>
</organism>
<reference evidence="4" key="1">
    <citation type="journal article" date="2016" name="Sci. Rep.">
        <title>Molecular characterization of firefly nuptial gifts: a multi-omics approach sheds light on postcopulatory sexual selection.</title>
        <authorList>
            <person name="Al-Wathiqui N."/>
            <person name="Fallon T.R."/>
            <person name="South A."/>
            <person name="Weng J.K."/>
            <person name="Lewis S.M."/>
        </authorList>
    </citation>
    <scope>NUCLEOTIDE SEQUENCE</scope>
</reference>
<dbReference type="InParanoid" id="A0A1Y1L8C3"/>
<evidence type="ECO:0000256" key="2">
    <source>
        <dbReference type="SAM" id="SignalP"/>
    </source>
</evidence>
<feature type="chain" id="PRO_5033750489" description="MD-2-related lipid-recognition domain-containing protein" evidence="2">
    <location>
        <begin position="21"/>
        <end position="190"/>
    </location>
</feature>
<dbReference type="OrthoDB" id="6409159at2759"/>
<feature type="domain" description="MD-2-related lipid-recognition" evidence="3">
    <location>
        <begin position="33"/>
        <end position="177"/>
    </location>
</feature>
<dbReference type="PANTHER" id="PTHR17357:SF0">
    <property type="entry name" value="GANGLIOSIDE GM2 ACTIVATOR"/>
    <property type="match status" value="1"/>
</dbReference>
<dbReference type="AlphaFoldDB" id="A0A1Y1L8C3"/>
<dbReference type="Gene3D" id="2.70.220.10">
    <property type="entry name" value="Ganglioside GM2 activator"/>
    <property type="match status" value="1"/>
</dbReference>
<sequence>MNGILLTIALSALLTLQTNAFMSKLKDMYVTDFHISKCYSNDTEAITVEDVEINIGPSMKVHVSGTLIASRDLESPIMAEVVVKRSTWFGWLKIACIDNVGSCNFEDLCEFGYPPDEGCPPDFKEYNVPCRCPIKKGNYTLPSTMLDFMSESSVLSGKYKGSVVMTHLDERLACYNMYFTLKDKELENRP</sequence>
<dbReference type="GO" id="GO:0009898">
    <property type="term" value="C:cytoplasmic side of plasma membrane"/>
    <property type="evidence" value="ECO:0007669"/>
    <property type="project" value="TreeGrafter"/>
</dbReference>
<evidence type="ECO:0000313" key="6">
    <source>
        <dbReference type="Proteomes" id="UP000327044"/>
    </source>
</evidence>
<dbReference type="GO" id="GO:0005319">
    <property type="term" value="F:lipid transporter activity"/>
    <property type="evidence" value="ECO:0007669"/>
    <property type="project" value="TreeGrafter"/>
</dbReference>
<accession>A0A1Y1L8C3</accession>
<protein>
    <recommendedName>
        <fullName evidence="3">MD-2-related lipid-recognition domain-containing protein</fullName>
    </recommendedName>
</protein>
<evidence type="ECO:0000313" key="4">
    <source>
        <dbReference type="EMBL" id="JAV69048.1"/>
    </source>
</evidence>
<reference evidence="5" key="3">
    <citation type="submission" date="2019-08" db="EMBL/GenBank/DDBJ databases">
        <authorList>
            <consortium name="Photinus pyralis genome working group"/>
            <person name="Fallon T.R."/>
            <person name="Sander Lower S.E."/>
            <person name="Weng J.-K."/>
        </authorList>
    </citation>
    <scope>NUCLEOTIDE SEQUENCE</scope>
    <source>
        <strain evidence="5">1611_PpyrPB1</strain>
        <tissue evidence="5">Whole body</tissue>
    </source>
</reference>
<keyword evidence="1 2" id="KW-0732">Signal</keyword>
<dbReference type="GO" id="GO:0008047">
    <property type="term" value="F:enzyme activator activity"/>
    <property type="evidence" value="ECO:0007669"/>
    <property type="project" value="InterPro"/>
</dbReference>
<keyword evidence="6" id="KW-1185">Reference proteome</keyword>
<evidence type="ECO:0000256" key="1">
    <source>
        <dbReference type="ARBA" id="ARBA00022729"/>
    </source>
</evidence>
<dbReference type="GO" id="GO:0006689">
    <property type="term" value="P:ganglioside catabolic process"/>
    <property type="evidence" value="ECO:0007669"/>
    <property type="project" value="InterPro"/>
</dbReference>